<dbReference type="GO" id="GO:0140359">
    <property type="term" value="F:ABC-type transporter activity"/>
    <property type="evidence" value="ECO:0007669"/>
    <property type="project" value="InterPro"/>
</dbReference>
<reference evidence="2 3" key="1">
    <citation type="submission" date="2019-02" db="EMBL/GenBank/DDBJ databases">
        <title>Deep-cultivation of Planctomycetes and their phenomic and genomic characterization uncovers novel biology.</title>
        <authorList>
            <person name="Wiegand S."/>
            <person name="Jogler M."/>
            <person name="Boedeker C."/>
            <person name="Pinto D."/>
            <person name="Vollmers J."/>
            <person name="Rivas-Marin E."/>
            <person name="Kohn T."/>
            <person name="Peeters S.H."/>
            <person name="Heuer A."/>
            <person name="Rast P."/>
            <person name="Oberbeckmann S."/>
            <person name="Bunk B."/>
            <person name="Jeske O."/>
            <person name="Meyerdierks A."/>
            <person name="Storesund J.E."/>
            <person name="Kallscheuer N."/>
            <person name="Luecker S."/>
            <person name="Lage O.M."/>
            <person name="Pohl T."/>
            <person name="Merkel B.J."/>
            <person name="Hornburger P."/>
            <person name="Mueller R.-W."/>
            <person name="Bruemmer F."/>
            <person name="Labrenz M."/>
            <person name="Spormann A.M."/>
            <person name="Op den Camp H."/>
            <person name="Overmann J."/>
            <person name="Amann R."/>
            <person name="Jetten M.S.M."/>
            <person name="Mascher T."/>
            <person name="Medema M.H."/>
            <person name="Devos D.P."/>
            <person name="Kaster A.-K."/>
            <person name="Ovreas L."/>
            <person name="Rohde M."/>
            <person name="Galperin M.Y."/>
            <person name="Jogler C."/>
        </authorList>
    </citation>
    <scope>NUCLEOTIDE SEQUENCE [LARGE SCALE GENOMIC DNA]</scope>
    <source>
        <strain evidence="2 3">SV_7m_r</strain>
    </source>
</reference>
<feature type="transmembrane region" description="Helical" evidence="1">
    <location>
        <begin position="190"/>
        <end position="209"/>
    </location>
</feature>
<accession>A0A517SV93</accession>
<feature type="transmembrane region" description="Helical" evidence="1">
    <location>
        <begin position="221"/>
        <end position="240"/>
    </location>
</feature>
<feature type="transmembrane region" description="Helical" evidence="1">
    <location>
        <begin position="16"/>
        <end position="35"/>
    </location>
</feature>
<dbReference type="AlphaFoldDB" id="A0A517SV93"/>
<gene>
    <name evidence="2" type="ORF">SV7mr_25460</name>
</gene>
<keyword evidence="3" id="KW-1185">Reference proteome</keyword>
<dbReference type="RefSeq" id="WP_145272264.1">
    <property type="nucleotide sequence ID" value="NZ_CP036272.1"/>
</dbReference>
<name>A0A517SV93_9BACT</name>
<evidence type="ECO:0000256" key="1">
    <source>
        <dbReference type="SAM" id="Phobius"/>
    </source>
</evidence>
<sequence length="321" mass="35527">MINRILLKSYIGQGRLLLCSLGLVLFAFAWVRVWVVSLVNMGQFEAILGQLKDFERFSPVPFEMLVTYRGRVGLTYDEPIVILCVVVWAISRGSDVVSGEIGRGTMEMLLAQPISRLKLLFTHALVSTAGLALLCAAVWAGIAVGVNVTTVDATIPPPSVQVPFFGINLPVSFGEPQIESFYLVEKVDPATFAASTFNLFAFGFFLLGLSTLFSCFDRFRWRTIGCVMSVYVVQLIMFGLGKAAEVMSWLVRCSFFNCYQPQIMSILSSPESEVSPWSLTEVPEQTMIPPLFFPLILLTLGIVSYLVGAVHFKRRDLPAPL</sequence>
<organism evidence="2 3">
    <name type="scientific">Stieleria bergensis</name>
    <dbReference type="NCBI Taxonomy" id="2528025"/>
    <lineage>
        <taxon>Bacteria</taxon>
        <taxon>Pseudomonadati</taxon>
        <taxon>Planctomycetota</taxon>
        <taxon>Planctomycetia</taxon>
        <taxon>Pirellulales</taxon>
        <taxon>Pirellulaceae</taxon>
        <taxon>Stieleria</taxon>
    </lineage>
</organism>
<proteinExistence type="predicted"/>
<dbReference type="Proteomes" id="UP000315003">
    <property type="component" value="Chromosome"/>
</dbReference>
<dbReference type="GO" id="GO:0005886">
    <property type="term" value="C:plasma membrane"/>
    <property type="evidence" value="ECO:0007669"/>
    <property type="project" value="UniProtKB-SubCell"/>
</dbReference>
<evidence type="ECO:0000313" key="2">
    <source>
        <dbReference type="EMBL" id="QDT60030.1"/>
    </source>
</evidence>
<keyword evidence="1" id="KW-1133">Transmembrane helix</keyword>
<dbReference type="Pfam" id="PF12679">
    <property type="entry name" value="ABC2_membrane_2"/>
    <property type="match status" value="1"/>
</dbReference>
<evidence type="ECO:0000313" key="3">
    <source>
        <dbReference type="Proteomes" id="UP000315003"/>
    </source>
</evidence>
<feature type="transmembrane region" description="Helical" evidence="1">
    <location>
        <begin position="80"/>
        <end position="98"/>
    </location>
</feature>
<feature type="transmembrane region" description="Helical" evidence="1">
    <location>
        <begin position="119"/>
        <end position="142"/>
    </location>
</feature>
<keyword evidence="1" id="KW-0812">Transmembrane</keyword>
<dbReference type="EMBL" id="CP036272">
    <property type="protein sequence ID" value="QDT60030.1"/>
    <property type="molecule type" value="Genomic_DNA"/>
</dbReference>
<feature type="transmembrane region" description="Helical" evidence="1">
    <location>
        <begin position="291"/>
        <end position="312"/>
    </location>
</feature>
<protein>
    <submittedName>
        <fullName evidence="2">ABC-2 family transporter protein</fullName>
    </submittedName>
</protein>
<dbReference type="OrthoDB" id="266591at2"/>
<keyword evidence="1" id="KW-0472">Membrane</keyword>